<sequence>MLHVTEKARVDTDAQKLMYVVLASPPASFSKVHTPTSIQMQALVVEARQVHTNSLPNSNDLRKRYLAMFDAANILTIPAELI</sequence>
<protein>
    <submittedName>
        <fullName evidence="1">Uncharacterized protein</fullName>
    </submittedName>
</protein>
<organism evidence="1 3">
    <name type="scientific">Paenibacillus barcinonensis</name>
    <dbReference type="NCBI Taxonomy" id="198119"/>
    <lineage>
        <taxon>Bacteria</taxon>
        <taxon>Bacillati</taxon>
        <taxon>Bacillota</taxon>
        <taxon>Bacilli</taxon>
        <taxon>Bacillales</taxon>
        <taxon>Paenibacillaceae</taxon>
        <taxon>Paenibacillus</taxon>
    </lineage>
</organism>
<reference evidence="1 3" key="1">
    <citation type="submission" date="2018-06" db="EMBL/GenBank/DDBJ databases">
        <title>Genomic Encyclopedia of Type Strains, Phase III (KMG-III): the genomes of soil and plant-associated and newly described type strains.</title>
        <authorList>
            <person name="Whitman W."/>
        </authorList>
    </citation>
    <scope>NUCLEOTIDE SEQUENCE [LARGE SCALE GENOMIC DNA]</scope>
    <source>
        <strain evidence="1 3">CECT 7022</strain>
    </source>
</reference>
<evidence type="ECO:0000313" key="3">
    <source>
        <dbReference type="Proteomes" id="UP000247790"/>
    </source>
</evidence>
<name>A0A2V4VMP6_PAEBA</name>
<gene>
    <name evidence="1" type="ORF">DFQ00_103275</name>
    <name evidence="2" type="ORF">HUB98_15235</name>
</gene>
<reference evidence="2 4" key="2">
    <citation type="submission" date="2020-06" db="EMBL/GenBank/DDBJ databases">
        <title>Complete genome of Paenibacillus barcinonensis KACC11450.</title>
        <authorList>
            <person name="Kim M."/>
            <person name="Park Y.-J."/>
            <person name="Shin J.-H."/>
        </authorList>
    </citation>
    <scope>NUCLEOTIDE SEQUENCE [LARGE SCALE GENOMIC DNA]</scope>
    <source>
        <strain evidence="2 4">KACC11450</strain>
    </source>
</reference>
<evidence type="ECO:0000313" key="1">
    <source>
        <dbReference type="EMBL" id="PYE50856.1"/>
    </source>
</evidence>
<dbReference type="EMBL" id="CP054614">
    <property type="protein sequence ID" value="QKS57527.1"/>
    <property type="molecule type" value="Genomic_DNA"/>
</dbReference>
<dbReference type="RefSeq" id="WP_110895802.1">
    <property type="nucleotide sequence ID" value="NZ_CP054614.1"/>
</dbReference>
<dbReference type="AlphaFoldDB" id="A0A2V4VMP6"/>
<evidence type="ECO:0000313" key="4">
    <source>
        <dbReference type="Proteomes" id="UP000509327"/>
    </source>
</evidence>
<dbReference type="EMBL" id="QJSW01000003">
    <property type="protein sequence ID" value="PYE50856.1"/>
    <property type="molecule type" value="Genomic_DNA"/>
</dbReference>
<accession>A0A2V4VMP6</accession>
<evidence type="ECO:0000313" key="2">
    <source>
        <dbReference type="EMBL" id="QKS57527.1"/>
    </source>
</evidence>
<dbReference type="Proteomes" id="UP000509327">
    <property type="component" value="Chromosome"/>
</dbReference>
<keyword evidence="4" id="KW-1185">Reference proteome</keyword>
<proteinExistence type="predicted"/>
<dbReference type="Proteomes" id="UP000247790">
    <property type="component" value="Unassembled WGS sequence"/>
</dbReference>